<reference evidence="2 3" key="1">
    <citation type="submission" date="2019-02" db="EMBL/GenBank/DDBJ databases">
        <title>Deep-cultivation of Planctomycetes and their phenomic and genomic characterization uncovers novel biology.</title>
        <authorList>
            <person name="Wiegand S."/>
            <person name="Jogler M."/>
            <person name="Boedeker C."/>
            <person name="Pinto D."/>
            <person name="Vollmers J."/>
            <person name="Rivas-Marin E."/>
            <person name="Kohn T."/>
            <person name="Peeters S.H."/>
            <person name="Heuer A."/>
            <person name="Rast P."/>
            <person name="Oberbeckmann S."/>
            <person name="Bunk B."/>
            <person name="Jeske O."/>
            <person name="Meyerdierks A."/>
            <person name="Storesund J.E."/>
            <person name="Kallscheuer N."/>
            <person name="Luecker S."/>
            <person name="Lage O.M."/>
            <person name="Pohl T."/>
            <person name="Merkel B.J."/>
            <person name="Hornburger P."/>
            <person name="Mueller R.-W."/>
            <person name="Bruemmer F."/>
            <person name="Labrenz M."/>
            <person name="Spormann A.M."/>
            <person name="Op Den Camp H."/>
            <person name="Overmann J."/>
            <person name="Amann R."/>
            <person name="Jetten M.S.M."/>
            <person name="Mascher T."/>
            <person name="Medema M.H."/>
            <person name="Devos D.P."/>
            <person name="Kaster A.-K."/>
            <person name="Ovreas L."/>
            <person name="Rohde M."/>
            <person name="Galperin M.Y."/>
            <person name="Jogler C."/>
        </authorList>
    </citation>
    <scope>NUCLEOTIDE SEQUENCE [LARGE SCALE GENOMIC DNA]</scope>
    <source>
        <strain evidence="2 3">Pan54</strain>
    </source>
</reference>
<dbReference type="RefSeq" id="WP_146504014.1">
    <property type="nucleotide sequence ID" value="NZ_SJPG01000001.1"/>
</dbReference>
<dbReference type="AlphaFoldDB" id="A0A5C5XK01"/>
<accession>A0A5C5XK01</accession>
<evidence type="ECO:0000313" key="2">
    <source>
        <dbReference type="EMBL" id="TWT62122.1"/>
    </source>
</evidence>
<name>A0A5C5XK01_9PLAN</name>
<protein>
    <submittedName>
        <fullName evidence="2">Uncharacterized protein</fullName>
    </submittedName>
</protein>
<dbReference type="EMBL" id="SJPG01000001">
    <property type="protein sequence ID" value="TWT62122.1"/>
    <property type="molecule type" value="Genomic_DNA"/>
</dbReference>
<evidence type="ECO:0000256" key="1">
    <source>
        <dbReference type="SAM" id="SignalP"/>
    </source>
</evidence>
<keyword evidence="1" id="KW-0732">Signal</keyword>
<comment type="caution">
    <text evidence="2">The sequence shown here is derived from an EMBL/GenBank/DDBJ whole genome shotgun (WGS) entry which is preliminary data.</text>
</comment>
<dbReference type="OrthoDB" id="213598at2"/>
<evidence type="ECO:0000313" key="3">
    <source>
        <dbReference type="Proteomes" id="UP000316095"/>
    </source>
</evidence>
<organism evidence="2 3">
    <name type="scientific">Rubinisphaera italica</name>
    <dbReference type="NCBI Taxonomy" id="2527969"/>
    <lineage>
        <taxon>Bacteria</taxon>
        <taxon>Pseudomonadati</taxon>
        <taxon>Planctomycetota</taxon>
        <taxon>Planctomycetia</taxon>
        <taxon>Planctomycetales</taxon>
        <taxon>Planctomycetaceae</taxon>
        <taxon>Rubinisphaera</taxon>
    </lineage>
</organism>
<gene>
    <name evidence="2" type="ORF">Pan54_28610</name>
</gene>
<proteinExistence type="predicted"/>
<dbReference type="Proteomes" id="UP000316095">
    <property type="component" value="Unassembled WGS sequence"/>
</dbReference>
<keyword evidence="3" id="KW-1185">Reference proteome</keyword>
<feature type="chain" id="PRO_5022904533" evidence="1">
    <location>
        <begin position="25"/>
        <end position="404"/>
    </location>
</feature>
<sequence length="404" mass="44970" precursor="true">MNPAFFALPSLILALPFAVEVALSAPIVEAPTQESPNFGLHPEFDLVIRGQSPQTYDLGPGTQTQIAPQFDPNMGSYPNSGQIYGGQPVPQGYDPFMASPYAGATGDPMAGQFGYGVVGPQPVRLGWSTHFDFAWLGEADLQQGPVAGQQGSLTQYEYNFRFDNITMAPNGWTWKQSPEINYTEMNFKNIEASQLADPVVAPPAGVPVAIADNYYRLGYRLETTSPQYGLASWRLGFTPSINSDFERQLNSKAWNFDADVTSYIRTSPNLMFVAGVLYWDRAEDIILPNAGVVWNPNEFWEIRATFPKSRAEVFVGTPFGLATWMYMGAEYDVQSWQAGEISGNAQLQTEEWRAFAGFRWESCAWESYLDFGYAFDREYSVHGLSSVVPLDPGETFMIRYGMSY</sequence>
<feature type="signal peptide" evidence="1">
    <location>
        <begin position="1"/>
        <end position="24"/>
    </location>
</feature>